<dbReference type="Proteomes" id="UP001142175">
    <property type="component" value="Unassembled WGS sequence"/>
</dbReference>
<dbReference type="AlphaFoldDB" id="A0A9X2P2T2"/>
<dbReference type="RefSeq" id="WP_258421344.1">
    <property type="nucleotide sequence ID" value="NZ_JANAEZ010000010.1"/>
</dbReference>
<accession>A0A9X2P2T2</accession>
<dbReference type="EMBL" id="JANSUY010000001">
    <property type="protein sequence ID" value="MCR9013441.1"/>
    <property type="molecule type" value="Genomic_DNA"/>
</dbReference>
<sequence length="136" mass="15327">MLKKSFNSFTTKRSALQPFLWAMLLVLGFHLTHISQFQVEKNEGTFYEISNTKVSSPCLNLQNLHHSDFATFETEEKEEKSETESNIGLGFGSINSFSAISFFLVSGASIKSLKIPSKEGKAPLYILFKNFRVHLA</sequence>
<proteinExistence type="predicted"/>
<reference evidence="1" key="1">
    <citation type="submission" date="2022-08" db="EMBL/GenBank/DDBJ databases">
        <authorList>
            <person name="Zhang D."/>
        </authorList>
    </citation>
    <scope>NUCLEOTIDE SEQUENCE</scope>
    <source>
        <strain evidence="1">XJ19-11</strain>
    </source>
</reference>
<keyword evidence="2" id="KW-1185">Reference proteome</keyword>
<comment type="caution">
    <text evidence="1">The sequence shown here is derived from an EMBL/GenBank/DDBJ whole genome shotgun (WGS) entry which is preliminary data.</text>
</comment>
<organism evidence="1 2">
    <name type="scientific">Aquiflexum gelatinilyticum</name>
    <dbReference type="NCBI Taxonomy" id="2961943"/>
    <lineage>
        <taxon>Bacteria</taxon>
        <taxon>Pseudomonadati</taxon>
        <taxon>Bacteroidota</taxon>
        <taxon>Cytophagia</taxon>
        <taxon>Cytophagales</taxon>
        <taxon>Cyclobacteriaceae</taxon>
        <taxon>Aquiflexum</taxon>
    </lineage>
</organism>
<evidence type="ECO:0000313" key="1">
    <source>
        <dbReference type="EMBL" id="MCR9013441.1"/>
    </source>
</evidence>
<name>A0A9X2P2T2_9BACT</name>
<evidence type="ECO:0000313" key="2">
    <source>
        <dbReference type="Proteomes" id="UP001142175"/>
    </source>
</evidence>
<protein>
    <submittedName>
        <fullName evidence="1">Uncharacterized protein</fullName>
    </submittedName>
</protein>
<gene>
    <name evidence="1" type="ORF">NU887_00270</name>
</gene>